<comment type="caution">
    <text evidence="2">The sequence shown here is derived from an EMBL/GenBank/DDBJ whole genome shotgun (WGS) entry which is preliminary data.</text>
</comment>
<feature type="transmembrane region" description="Helical" evidence="1">
    <location>
        <begin position="59"/>
        <end position="89"/>
    </location>
</feature>
<evidence type="ECO:0000256" key="1">
    <source>
        <dbReference type="SAM" id="Phobius"/>
    </source>
</evidence>
<reference evidence="2 3" key="1">
    <citation type="journal article" date="2018" name="Sci. Rep.">
        <title>Comparative analysis of the Pocillopora damicornis genome highlights role of immune system in coral evolution.</title>
        <authorList>
            <person name="Cunning R."/>
            <person name="Bay R.A."/>
            <person name="Gillette P."/>
            <person name="Baker A.C."/>
            <person name="Traylor-Knowles N."/>
        </authorList>
    </citation>
    <scope>NUCLEOTIDE SEQUENCE [LARGE SCALE GENOMIC DNA]</scope>
    <source>
        <strain evidence="2">RSMAS</strain>
        <tissue evidence="2">Whole animal</tissue>
    </source>
</reference>
<dbReference type="OrthoDB" id="446769at2759"/>
<proteinExistence type="predicted"/>
<dbReference type="PANTHER" id="PTHR38568">
    <property type="entry name" value="DUF445 DOMAIN-CONTAINING PROTEIN-RELATED"/>
    <property type="match status" value="1"/>
</dbReference>
<accession>A0A3M6TW26</accession>
<sequence length="323" mass="36006">MSQKGYGTFLDSLYAERTELTSVGETASSRVDEINASVMLSHDPILQRQDAATQKRLPLLFYVFFHWKSCTGVACILICLNLSIIGLFSLSLPSYPRSTESEWHDVAQYLFSCGTFGFTGGCINYVAVILFFKKVPGILGSGIVFHHYQVIFESVKSSVINTYFERTFLELYSAQKLNQQIIRLNIEGQLQRILQSETVDHLITTELHSLLISSEGQLLSGAGINPSLLCPLVKPYVVELLTEVVPLIMDRCSSFIQDEGLQSLRQEVQRYTTRTQNKISSRKVGLLIRDMMYGHLNLLTVLGCAAGIFLGVMSKITGVGQVL</sequence>
<keyword evidence="1" id="KW-0812">Transmembrane</keyword>
<keyword evidence="1" id="KW-0472">Membrane</keyword>
<name>A0A3M6TW26_POCDA</name>
<feature type="transmembrane region" description="Helical" evidence="1">
    <location>
        <begin position="292"/>
        <end position="313"/>
    </location>
</feature>
<organism evidence="2 3">
    <name type="scientific">Pocillopora damicornis</name>
    <name type="common">Cauliflower coral</name>
    <name type="synonym">Millepora damicornis</name>
    <dbReference type="NCBI Taxonomy" id="46731"/>
    <lineage>
        <taxon>Eukaryota</taxon>
        <taxon>Metazoa</taxon>
        <taxon>Cnidaria</taxon>
        <taxon>Anthozoa</taxon>
        <taxon>Hexacorallia</taxon>
        <taxon>Scleractinia</taxon>
        <taxon>Astrocoeniina</taxon>
        <taxon>Pocilloporidae</taxon>
        <taxon>Pocillopora</taxon>
    </lineage>
</organism>
<dbReference type="AlphaFoldDB" id="A0A3M6TW26"/>
<dbReference type="PANTHER" id="PTHR38568:SF2">
    <property type="entry name" value="DUF445 DOMAIN-CONTAINING PROTEIN"/>
    <property type="match status" value="1"/>
</dbReference>
<dbReference type="OMA" id="LAVHMLF"/>
<protein>
    <submittedName>
        <fullName evidence="2">Uncharacterized protein</fullName>
    </submittedName>
</protein>
<keyword evidence="1" id="KW-1133">Transmembrane helix</keyword>
<dbReference type="Proteomes" id="UP000275408">
    <property type="component" value="Unassembled WGS sequence"/>
</dbReference>
<evidence type="ECO:0000313" key="2">
    <source>
        <dbReference type="EMBL" id="RMX45597.1"/>
    </source>
</evidence>
<keyword evidence="3" id="KW-1185">Reference proteome</keyword>
<feature type="transmembrane region" description="Helical" evidence="1">
    <location>
        <begin position="109"/>
        <end position="132"/>
    </location>
</feature>
<dbReference type="EMBL" id="RCHS01002815">
    <property type="protein sequence ID" value="RMX45597.1"/>
    <property type="molecule type" value="Genomic_DNA"/>
</dbReference>
<gene>
    <name evidence="2" type="ORF">pdam_00013098</name>
</gene>
<evidence type="ECO:0000313" key="3">
    <source>
        <dbReference type="Proteomes" id="UP000275408"/>
    </source>
</evidence>